<gene>
    <name evidence="2" type="ORF">Taro_032172</name>
</gene>
<evidence type="ECO:0000313" key="3">
    <source>
        <dbReference type="Proteomes" id="UP000652761"/>
    </source>
</evidence>
<dbReference type="Pfam" id="PF02519">
    <property type="entry name" value="Auxin_inducible"/>
    <property type="match status" value="1"/>
</dbReference>
<dbReference type="EMBL" id="NMUH01002353">
    <property type="protein sequence ID" value="MQL99444.1"/>
    <property type="molecule type" value="Genomic_DNA"/>
</dbReference>
<dbReference type="InterPro" id="IPR003676">
    <property type="entry name" value="SAUR_fam"/>
</dbReference>
<proteinExistence type="inferred from homology"/>
<keyword evidence="3" id="KW-1185">Reference proteome</keyword>
<evidence type="ECO:0000313" key="2">
    <source>
        <dbReference type="EMBL" id="MQL99444.1"/>
    </source>
</evidence>
<evidence type="ECO:0000256" key="1">
    <source>
        <dbReference type="ARBA" id="ARBA00006974"/>
    </source>
</evidence>
<dbReference type="PANTHER" id="PTHR31374:SF118">
    <property type="entry name" value="OS01G0924966 PROTEIN"/>
    <property type="match status" value="1"/>
</dbReference>
<dbReference type="AlphaFoldDB" id="A0A843W342"/>
<sequence length="129" mass="14972">MTEYGEHHQELLIIEKTKRSVILKTWERYCSIGRGSRRSPMSAGVVPTLPKTKLWPRSSEKHRMVPEGCLCMCVGVEKEKFVIKMEYVNHPLFKMLLDEGEMEYGYSNDGPLELLCEVDLFYGLLKEID</sequence>
<reference evidence="2" key="1">
    <citation type="submission" date="2017-07" db="EMBL/GenBank/DDBJ databases">
        <title>Taro Niue Genome Assembly and Annotation.</title>
        <authorList>
            <person name="Atibalentja N."/>
            <person name="Keating K."/>
            <person name="Fields C.J."/>
        </authorList>
    </citation>
    <scope>NUCLEOTIDE SEQUENCE</scope>
    <source>
        <strain evidence="2">Niue_2</strain>
        <tissue evidence="2">Leaf</tissue>
    </source>
</reference>
<dbReference type="PANTHER" id="PTHR31374">
    <property type="entry name" value="AUXIN-INDUCED PROTEIN-LIKE-RELATED"/>
    <property type="match status" value="1"/>
</dbReference>
<comment type="caution">
    <text evidence="2">The sequence shown here is derived from an EMBL/GenBank/DDBJ whole genome shotgun (WGS) entry which is preliminary data.</text>
</comment>
<name>A0A843W342_COLES</name>
<dbReference type="Proteomes" id="UP000652761">
    <property type="component" value="Unassembled WGS sequence"/>
</dbReference>
<accession>A0A843W342</accession>
<comment type="similarity">
    <text evidence="1">Belongs to the ARG7 family.</text>
</comment>
<evidence type="ECO:0008006" key="4">
    <source>
        <dbReference type="Google" id="ProtNLM"/>
    </source>
</evidence>
<organism evidence="2 3">
    <name type="scientific">Colocasia esculenta</name>
    <name type="common">Wild taro</name>
    <name type="synonym">Arum esculentum</name>
    <dbReference type="NCBI Taxonomy" id="4460"/>
    <lineage>
        <taxon>Eukaryota</taxon>
        <taxon>Viridiplantae</taxon>
        <taxon>Streptophyta</taxon>
        <taxon>Embryophyta</taxon>
        <taxon>Tracheophyta</taxon>
        <taxon>Spermatophyta</taxon>
        <taxon>Magnoliopsida</taxon>
        <taxon>Liliopsida</taxon>
        <taxon>Araceae</taxon>
        <taxon>Aroideae</taxon>
        <taxon>Colocasieae</taxon>
        <taxon>Colocasia</taxon>
    </lineage>
</organism>
<dbReference type="GO" id="GO:0009733">
    <property type="term" value="P:response to auxin"/>
    <property type="evidence" value="ECO:0007669"/>
    <property type="project" value="InterPro"/>
</dbReference>
<dbReference type="OrthoDB" id="660486at2759"/>
<protein>
    <recommendedName>
        <fullName evidence="4">Small auxin up regulated protein</fullName>
    </recommendedName>
</protein>